<dbReference type="SUPFAM" id="SSF56300">
    <property type="entry name" value="Metallo-dependent phosphatases"/>
    <property type="match status" value="1"/>
</dbReference>
<name>A0A183EKJ7_9BILA</name>
<reference evidence="3" key="1">
    <citation type="submission" date="2016-06" db="UniProtKB">
        <authorList>
            <consortium name="WormBaseParasite"/>
        </authorList>
    </citation>
    <scope>IDENTIFICATION</scope>
</reference>
<dbReference type="EMBL" id="UYRT01092716">
    <property type="protein sequence ID" value="VDN38336.1"/>
    <property type="molecule type" value="Genomic_DNA"/>
</dbReference>
<dbReference type="InterPro" id="IPR029052">
    <property type="entry name" value="Metallo-depent_PP-like"/>
</dbReference>
<dbReference type="Proteomes" id="UP000271098">
    <property type="component" value="Unassembled WGS sequence"/>
</dbReference>
<dbReference type="PANTHER" id="PTHR10139">
    <property type="entry name" value="DOUBLE-STRAND BREAK REPAIR PROTEIN MRE11"/>
    <property type="match status" value="1"/>
</dbReference>
<gene>
    <name evidence="1" type="ORF">GPUH_LOCUS21488</name>
</gene>
<dbReference type="AlphaFoldDB" id="A0A183EKJ7"/>
<dbReference type="PANTHER" id="PTHR10139:SF1">
    <property type="entry name" value="DOUBLE-STRAND BREAK REPAIR PROTEIN MRE11"/>
    <property type="match status" value="1"/>
</dbReference>
<sequence length="130" mass="15261">MEITMISLARINFWGLTALDVLHESGLINLFGKFEEIDKFVVSPLLLMKNETKLALYGIGSQRDDRLCRAFREEEIRFLRPREDPESWFNILVLHQNRPVRTRERSTGGHVPENLIPSFFDLVIWGHEHE</sequence>
<dbReference type="GO" id="GO:0097552">
    <property type="term" value="P:mitochondrial double-strand break repair via homologous recombination"/>
    <property type="evidence" value="ECO:0007669"/>
    <property type="project" value="TreeGrafter"/>
</dbReference>
<dbReference type="GO" id="GO:0006303">
    <property type="term" value="P:double-strand break repair via nonhomologous end joining"/>
    <property type="evidence" value="ECO:0007669"/>
    <property type="project" value="TreeGrafter"/>
</dbReference>
<evidence type="ECO:0000313" key="3">
    <source>
        <dbReference type="WBParaSite" id="GPUH_0002151501-mRNA-1"/>
    </source>
</evidence>
<keyword evidence="2" id="KW-1185">Reference proteome</keyword>
<evidence type="ECO:0000313" key="1">
    <source>
        <dbReference type="EMBL" id="VDN38336.1"/>
    </source>
</evidence>
<dbReference type="Gene3D" id="3.60.21.10">
    <property type="match status" value="1"/>
</dbReference>
<dbReference type="GO" id="GO:0030870">
    <property type="term" value="C:Mre11 complex"/>
    <property type="evidence" value="ECO:0007669"/>
    <property type="project" value="TreeGrafter"/>
</dbReference>
<dbReference type="GO" id="GO:0007095">
    <property type="term" value="P:mitotic G2 DNA damage checkpoint signaling"/>
    <property type="evidence" value="ECO:0007669"/>
    <property type="project" value="TreeGrafter"/>
</dbReference>
<proteinExistence type="predicted"/>
<dbReference type="GO" id="GO:0031573">
    <property type="term" value="P:mitotic intra-S DNA damage checkpoint signaling"/>
    <property type="evidence" value="ECO:0007669"/>
    <property type="project" value="TreeGrafter"/>
</dbReference>
<protein>
    <submittedName>
        <fullName evidence="3">Metallophos domain-containing protein</fullName>
    </submittedName>
</protein>
<dbReference type="GO" id="GO:0035861">
    <property type="term" value="C:site of double-strand break"/>
    <property type="evidence" value="ECO:0007669"/>
    <property type="project" value="TreeGrafter"/>
</dbReference>
<dbReference type="GO" id="GO:0000723">
    <property type="term" value="P:telomere maintenance"/>
    <property type="evidence" value="ECO:0007669"/>
    <property type="project" value="TreeGrafter"/>
</dbReference>
<reference evidence="1 2" key="2">
    <citation type="submission" date="2018-11" db="EMBL/GenBank/DDBJ databases">
        <authorList>
            <consortium name="Pathogen Informatics"/>
        </authorList>
    </citation>
    <scope>NUCLEOTIDE SEQUENCE [LARGE SCALE GENOMIC DNA]</scope>
</reference>
<dbReference type="GO" id="GO:0042138">
    <property type="term" value="P:meiotic DNA double-strand break formation"/>
    <property type="evidence" value="ECO:0007669"/>
    <property type="project" value="TreeGrafter"/>
</dbReference>
<evidence type="ECO:0000313" key="2">
    <source>
        <dbReference type="Proteomes" id="UP000271098"/>
    </source>
</evidence>
<dbReference type="OrthoDB" id="30417at2759"/>
<dbReference type="WBParaSite" id="GPUH_0002151501-mRNA-1">
    <property type="protein sequence ID" value="GPUH_0002151501-mRNA-1"/>
    <property type="gene ID" value="GPUH_0002151501"/>
</dbReference>
<dbReference type="GO" id="GO:0000724">
    <property type="term" value="P:double-strand break repair via homologous recombination"/>
    <property type="evidence" value="ECO:0007669"/>
    <property type="project" value="TreeGrafter"/>
</dbReference>
<dbReference type="GO" id="GO:0000014">
    <property type="term" value="F:single-stranded DNA endodeoxyribonuclease activity"/>
    <property type="evidence" value="ECO:0007669"/>
    <property type="project" value="TreeGrafter"/>
</dbReference>
<accession>A0A183EKJ7</accession>
<organism evidence="3">
    <name type="scientific">Gongylonema pulchrum</name>
    <dbReference type="NCBI Taxonomy" id="637853"/>
    <lineage>
        <taxon>Eukaryota</taxon>
        <taxon>Metazoa</taxon>
        <taxon>Ecdysozoa</taxon>
        <taxon>Nematoda</taxon>
        <taxon>Chromadorea</taxon>
        <taxon>Rhabditida</taxon>
        <taxon>Spirurina</taxon>
        <taxon>Spiruromorpha</taxon>
        <taxon>Spiruroidea</taxon>
        <taxon>Gongylonematidae</taxon>
        <taxon>Gongylonema</taxon>
    </lineage>
</organism>